<dbReference type="STRING" id="1703779.AMJ83_06800"/>
<dbReference type="InterPro" id="IPR002470">
    <property type="entry name" value="Peptidase_S9A"/>
</dbReference>
<dbReference type="InterPro" id="IPR023302">
    <property type="entry name" value="Pept_S9A_N"/>
</dbReference>
<protein>
    <recommendedName>
        <fullName evidence="8">Peptidase S9 prolyl oligopeptidase catalytic domain-containing protein</fullName>
    </recommendedName>
</protein>
<dbReference type="PANTHER" id="PTHR42776:SF27">
    <property type="entry name" value="DIPEPTIDYL PEPTIDASE FAMILY MEMBER 6"/>
    <property type="match status" value="1"/>
</dbReference>
<keyword evidence="1" id="KW-0645">Protease</keyword>
<organism evidence="6 7">
    <name type="scientific">candidate division WOR_3 bacterium SM23_42</name>
    <dbReference type="NCBI Taxonomy" id="1703779"/>
    <lineage>
        <taxon>Bacteria</taxon>
        <taxon>Bacteria division WOR-3</taxon>
    </lineage>
</organism>
<evidence type="ECO:0000256" key="3">
    <source>
        <dbReference type="ARBA" id="ARBA00022825"/>
    </source>
</evidence>
<dbReference type="SUPFAM" id="SSF82171">
    <property type="entry name" value="DPP6 N-terminal domain-like"/>
    <property type="match status" value="1"/>
</dbReference>
<dbReference type="PRINTS" id="PR00862">
    <property type="entry name" value="PROLIGOPTASE"/>
</dbReference>
<dbReference type="EMBL" id="LJUJ01000012">
    <property type="protein sequence ID" value="KPK63503.1"/>
    <property type="molecule type" value="Genomic_DNA"/>
</dbReference>
<dbReference type="Gene3D" id="3.40.50.1820">
    <property type="entry name" value="alpha/beta hydrolase"/>
    <property type="match status" value="1"/>
</dbReference>
<dbReference type="Gene3D" id="2.130.10.10">
    <property type="entry name" value="YVTN repeat-like/Quinoprotein amine dehydrogenase"/>
    <property type="match status" value="1"/>
</dbReference>
<gene>
    <name evidence="6" type="ORF">AMJ83_06800</name>
</gene>
<evidence type="ECO:0000313" key="6">
    <source>
        <dbReference type="EMBL" id="KPK63503.1"/>
    </source>
</evidence>
<dbReference type="AlphaFoldDB" id="A0A0S8FRZ9"/>
<evidence type="ECO:0000256" key="2">
    <source>
        <dbReference type="ARBA" id="ARBA00022801"/>
    </source>
</evidence>
<evidence type="ECO:0000259" key="4">
    <source>
        <dbReference type="Pfam" id="PF00326"/>
    </source>
</evidence>
<proteinExistence type="predicted"/>
<dbReference type="InterPro" id="IPR029058">
    <property type="entry name" value="AB_hydrolase_fold"/>
</dbReference>
<evidence type="ECO:0000259" key="5">
    <source>
        <dbReference type="Pfam" id="PF02897"/>
    </source>
</evidence>
<dbReference type="Gene3D" id="2.120.10.30">
    <property type="entry name" value="TolB, C-terminal domain"/>
    <property type="match status" value="1"/>
</dbReference>
<dbReference type="SUPFAM" id="SSF53474">
    <property type="entry name" value="alpha/beta-Hydrolases"/>
    <property type="match status" value="1"/>
</dbReference>
<evidence type="ECO:0008006" key="8">
    <source>
        <dbReference type="Google" id="ProtNLM"/>
    </source>
</evidence>
<dbReference type="Pfam" id="PF02897">
    <property type="entry name" value="Peptidase_S9_N"/>
    <property type="match status" value="1"/>
</dbReference>
<sequence>MILLAGDVHRYRKNNLVLEEIPEIPASLGARLRPYQNVRYSVFADWLPKEKGILMKTRFGETRQIHLIELPMGMRHQLTFFGEPIDECTVCPDSRQSVFLFTKDSAGNEVHQIYKYDYVTGDYGLLSDGESRFNSVVWSRKGDKFALRSTRRNRRDYDIYLGDLSGMKSFRPILQEGGYWYPVTFSPDDKKLLVKKYVSSNESYYYIIDVGSGDITQIDPEAKGVAYGTARWSPDMDGIYIVSDKFGNFKQLLYYDIQSKRFEILTKQIPWDIGETEISPSGNTVAFTSNENGYSRLYLMDTKSRSLNRVSLPDGQIYNLQFKPDGNELAFSIITTTAPTEIYTLNLTSRTFLRWTHSEVGGLDSTLFVSPDLTHYQTFDSADGQPRSIPVFYYKPIRFKAPFPVLIDVHGGPAAQADAYFSYFRQFLLNELGIAIITPNVRGSSGYGKEFMMLDDGYKREDAIKDIGALLDWIETQPQLDAQRVGIWGGSYGGYMVLAAMIHYNDRLHCGIDEYGISNFVTFLKSTGEYRQDVRRTEYGDERDPKMREFLNRISPLTNAERIRGPMFIVQGLHDPRVPVSEAEQIVKAIRKNDVDVWYLLAEDEGHGLSRKSNRNFFQQALVLFLEKYLISKQ</sequence>
<dbReference type="InterPro" id="IPR015943">
    <property type="entry name" value="WD40/YVTN_repeat-like_dom_sf"/>
</dbReference>
<keyword evidence="3" id="KW-0720">Serine protease</keyword>
<dbReference type="GO" id="GO:0006508">
    <property type="term" value="P:proteolysis"/>
    <property type="evidence" value="ECO:0007669"/>
    <property type="project" value="UniProtKB-KW"/>
</dbReference>
<dbReference type="GO" id="GO:0004252">
    <property type="term" value="F:serine-type endopeptidase activity"/>
    <property type="evidence" value="ECO:0007669"/>
    <property type="project" value="InterPro"/>
</dbReference>
<comment type="caution">
    <text evidence="6">The sequence shown here is derived from an EMBL/GenBank/DDBJ whole genome shotgun (WGS) entry which is preliminary data.</text>
</comment>
<keyword evidence="2" id="KW-0378">Hydrolase</keyword>
<reference evidence="6 7" key="1">
    <citation type="journal article" date="2015" name="Microbiome">
        <title>Genomic resolution of linkages in carbon, nitrogen, and sulfur cycling among widespread estuary sediment bacteria.</title>
        <authorList>
            <person name="Baker B.J."/>
            <person name="Lazar C.S."/>
            <person name="Teske A.P."/>
            <person name="Dick G.J."/>
        </authorList>
    </citation>
    <scope>NUCLEOTIDE SEQUENCE [LARGE SCALE GENOMIC DNA]</scope>
    <source>
        <strain evidence="6">SM23_42</strain>
    </source>
</reference>
<feature type="domain" description="Peptidase S9A N-terminal" evidence="5">
    <location>
        <begin position="98"/>
        <end position="350"/>
    </location>
</feature>
<dbReference type="Pfam" id="PF00326">
    <property type="entry name" value="Peptidase_S9"/>
    <property type="match status" value="1"/>
</dbReference>
<dbReference type="PANTHER" id="PTHR42776">
    <property type="entry name" value="SERINE PEPTIDASE S9 FAMILY MEMBER"/>
    <property type="match status" value="1"/>
</dbReference>
<feature type="domain" description="Peptidase S9 prolyl oligopeptidase catalytic" evidence="4">
    <location>
        <begin position="421"/>
        <end position="630"/>
    </location>
</feature>
<dbReference type="PATRIC" id="fig|1703779.3.peg.1809"/>
<accession>A0A0S8FRZ9</accession>
<dbReference type="InterPro" id="IPR011042">
    <property type="entry name" value="6-blade_b-propeller_TolB-like"/>
</dbReference>
<name>A0A0S8FRZ9_UNCW3</name>
<dbReference type="Proteomes" id="UP000051373">
    <property type="component" value="Unassembled WGS sequence"/>
</dbReference>
<evidence type="ECO:0000256" key="1">
    <source>
        <dbReference type="ARBA" id="ARBA00022670"/>
    </source>
</evidence>
<dbReference type="InterPro" id="IPR001375">
    <property type="entry name" value="Peptidase_S9_cat"/>
</dbReference>
<evidence type="ECO:0000313" key="7">
    <source>
        <dbReference type="Proteomes" id="UP000051373"/>
    </source>
</evidence>